<dbReference type="NCBIfam" id="TIGR01511">
    <property type="entry name" value="ATPase-IB1_Cu"/>
    <property type="match status" value="1"/>
</dbReference>
<evidence type="ECO:0000256" key="14">
    <source>
        <dbReference type="ARBA" id="ARBA00023136"/>
    </source>
</evidence>
<dbReference type="InterPro" id="IPR059000">
    <property type="entry name" value="ATPase_P-type_domA"/>
</dbReference>
<dbReference type="Gene3D" id="1.20.1110.10">
    <property type="entry name" value="Calcium-transporting ATPase, transmembrane domain"/>
    <property type="match status" value="1"/>
</dbReference>
<dbReference type="NCBIfam" id="TIGR01494">
    <property type="entry name" value="ATPase_P-type"/>
    <property type="match status" value="1"/>
</dbReference>
<feature type="transmembrane region" description="Helical" evidence="15">
    <location>
        <begin position="273"/>
        <end position="291"/>
    </location>
</feature>
<sequence length="810" mass="90413">MSSDRCYHCQSSILSGVHIEQVIDGQGRFFCCHGCQQVSQLIHHHQLETYYTQRDATPQKVESIDRTQFLDFDIPEIQSEFVTFHPSIDEKTQASTTLSLFNIHCTACAWLIERYINTLKGIVDVQVNLTTARAHLRWQYGDILLSEILYQFAALGYPAKPFDQIEEEQINLKQSKAMLIRLGIAALASMQVMMIAIALYFLPDQSDAFHTYLRYVSLIFATPVLLYAAWPFYLNAYRALQFRQLNMDVPISLALLLAYIASAYATFTQSGEVYFESIAMFVFFLLLGRFLEQKARYQAAAQTSQLMTRMPKKARCKDGTFRLVHQLAPQDIVVVKPGERITADGIIVCGQSDVDQSILTGEPTRFLCAEGDTLYAGSTNGQGYLEIKVERPYTQWQINQIQQIQQQAQQRKSNQLRQADIIARYFVAAVLAIALFAFIFWSYQSDIDSAIWITLAILVATCPCALALAAPTALTCAQSQMQRLGLLVKHQQAVETLSQVDCWLMDKTGTLTQGEMQLESLNILDSRYSEDEVLNLIANLESHSQHPIATAFSQVQRSESQFEQPTIHPSQGISGLLHGQCWRFGHGTWLRQFVTASLNTSQLHLCCDAKLIASVTLCDPLRAGAQTFIHELKQQSRYMQIISGDHISQVEKIAKQLGISRYQGSCTPTQKLEQLQQLSTSYITAMIGDGINDAPVLAGAHLSFAMAAGTELSQQQADIIVLNTDLSAIAHAVQLAKRTQRIMRQNTAWAIGYNLTVLPLAFMGLLAPYIAVIGMSASSLLVLMNSLRLLRAKQLTQPIKAASLCPASLS</sequence>
<dbReference type="PANTHER" id="PTHR43520">
    <property type="entry name" value="ATP7, ISOFORM B"/>
    <property type="match status" value="1"/>
</dbReference>
<feature type="transmembrane region" description="Helical" evidence="15">
    <location>
        <begin position="449"/>
        <end position="474"/>
    </location>
</feature>
<accession>A0ABM8ZTJ9</accession>
<feature type="transmembrane region" description="Helical" evidence="15">
    <location>
        <begin position="747"/>
        <end position="763"/>
    </location>
</feature>
<keyword evidence="7 15" id="KW-0479">Metal-binding</keyword>
<name>A0ABM8ZTJ9_9VIBR</name>
<feature type="transmembrane region" description="Helical" evidence="15">
    <location>
        <begin position="421"/>
        <end position="443"/>
    </location>
</feature>
<dbReference type="InterPro" id="IPR021993">
    <property type="entry name" value="ATPase-cat-bd"/>
</dbReference>
<dbReference type="SUPFAM" id="SSF56784">
    <property type="entry name" value="HAD-like"/>
    <property type="match status" value="1"/>
</dbReference>
<dbReference type="InterPro" id="IPR023298">
    <property type="entry name" value="ATPase_P-typ_TM_dom_sf"/>
</dbReference>
<dbReference type="PROSITE" id="PS50846">
    <property type="entry name" value="HMA_2"/>
    <property type="match status" value="1"/>
</dbReference>
<gene>
    <name evidence="17" type="primary">copA_1</name>
    <name evidence="17" type="ORF">VST7929_01362</name>
</gene>
<dbReference type="NCBIfam" id="TIGR01525">
    <property type="entry name" value="ATPase-IB_hvy"/>
    <property type="match status" value="1"/>
</dbReference>
<dbReference type="Gene3D" id="3.30.70.100">
    <property type="match status" value="1"/>
</dbReference>
<dbReference type="Gene3D" id="2.70.150.10">
    <property type="entry name" value="Calcium-transporting ATPase, cytoplasmic transduction domain A"/>
    <property type="match status" value="1"/>
</dbReference>
<evidence type="ECO:0000256" key="8">
    <source>
        <dbReference type="ARBA" id="ARBA00022741"/>
    </source>
</evidence>
<comment type="caution">
    <text evidence="17">The sequence shown here is derived from an EMBL/GenBank/DDBJ whole genome shotgun (WGS) entry which is preliminary data.</text>
</comment>
<feature type="domain" description="HMA" evidence="16">
    <location>
        <begin position="94"/>
        <end position="160"/>
    </location>
</feature>
<evidence type="ECO:0000256" key="13">
    <source>
        <dbReference type="ARBA" id="ARBA00023065"/>
    </source>
</evidence>
<dbReference type="Gene3D" id="3.40.50.1000">
    <property type="entry name" value="HAD superfamily/HAD-like"/>
    <property type="match status" value="1"/>
</dbReference>
<reference evidence="17" key="1">
    <citation type="submission" date="2021-11" db="EMBL/GenBank/DDBJ databases">
        <authorList>
            <person name="Rodrigo-Torres L."/>
            <person name="Arahal R. D."/>
            <person name="Lucena T."/>
        </authorList>
    </citation>
    <scope>NUCLEOTIDE SEQUENCE</scope>
    <source>
        <strain evidence="17">CECT 7929</strain>
    </source>
</reference>
<dbReference type="PROSITE" id="PS00154">
    <property type="entry name" value="ATPASE_E1_E2"/>
    <property type="match status" value="1"/>
</dbReference>
<dbReference type="CDD" id="cd02079">
    <property type="entry name" value="P-type_ATPase_HM"/>
    <property type="match status" value="1"/>
</dbReference>
<keyword evidence="3" id="KW-0813">Transport</keyword>
<comment type="subcellular location">
    <subcellularLocation>
        <location evidence="1">Cell membrane</location>
        <topology evidence="1">Multi-pass membrane protein</topology>
    </subcellularLocation>
</comment>
<dbReference type="Pfam" id="PF00702">
    <property type="entry name" value="Hydrolase"/>
    <property type="match status" value="1"/>
</dbReference>
<keyword evidence="18" id="KW-1185">Reference proteome</keyword>
<evidence type="ECO:0000256" key="12">
    <source>
        <dbReference type="ARBA" id="ARBA00022989"/>
    </source>
</evidence>
<evidence type="ECO:0000256" key="2">
    <source>
        <dbReference type="ARBA" id="ARBA00006024"/>
    </source>
</evidence>
<dbReference type="SUPFAM" id="SSF55008">
    <property type="entry name" value="HMA, heavy metal-associated domain"/>
    <property type="match status" value="1"/>
</dbReference>
<keyword evidence="11" id="KW-1278">Translocase</keyword>
<comment type="similarity">
    <text evidence="2 15">Belongs to the cation transport ATPase (P-type) (TC 3.A.3) family. Type IB subfamily.</text>
</comment>
<keyword evidence="4 15" id="KW-1003">Cell membrane</keyword>
<dbReference type="Proteomes" id="UP000838672">
    <property type="component" value="Unassembled WGS sequence"/>
</dbReference>
<dbReference type="CDD" id="cd00371">
    <property type="entry name" value="HMA"/>
    <property type="match status" value="1"/>
</dbReference>
<protein>
    <submittedName>
        <fullName evidence="17">Copper-importing P-type ATPase A</fullName>
    </submittedName>
</protein>
<dbReference type="InterPro" id="IPR008250">
    <property type="entry name" value="ATPase_P-typ_transduc_dom_A_sf"/>
</dbReference>
<dbReference type="InterPro" id="IPR001757">
    <property type="entry name" value="P_typ_ATPase"/>
</dbReference>
<dbReference type="InterPro" id="IPR017969">
    <property type="entry name" value="Heavy-metal-associated_CS"/>
</dbReference>
<dbReference type="InterPro" id="IPR027256">
    <property type="entry name" value="P-typ_ATPase_IB"/>
</dbReference>
<evidence type="ECO:0000313" key="18">
    <source>
        <dbReference type="Proteomes" id="UP000838672"/>
    </source>
</evidence>
<evidence type="ECO:0000256" key="4">
    <source>
        <dbReference type="ARBA" id="ARBA00022475"/>
    </source>
</evidence>
<evidence type="ECO:0000256" key="7">
    <source>
        <dbReference type="ARBA" id="ARBA00022723"/>
    </source>
</evidence>
<evidence type="ECO:0000256" key="15">
    <source>
        <dbReference type="RuleBase" id="RU362081"/>
    </source>
</evidence>
<evidence type="ECO:0000256" key="9">
    <source>
        <dbReference type="ARBA" id="ARBA00022840"/>
    </source>
</evidence>
<dbReference type="SUPFAM" id="SSF81665">
    <property type="entry name" value="Calcium ATPase, transmembrane domain M"/>
    <property type="match status" value="1"/>
</dbReference>
<dbReference type="PRINTS" id="PR00119">
    <property type="entry name" value="CATATPASE"/>
</dbReference>
<dbReference type="PROSITE" id="PS01229">
    <property type="entry name" value="COF_2"/>
    <property type="match status" value="1"/>
</dbReference>
<dbReference type="Pfam" id="PF12156">
    <property type="entry name" value="ATPase-cat_bd"/>
    <property type="match status" value="1"/>
</dbReference>
<dbReference type="Gene3D" id="3.40.1110.10">
    <property type="entry name" value="Calcium-transporting ATPase, cytoplasmic domain N"/>
    <property type="match status" value="1"/>
</dbReference>
<dbReference type="PROSITE" id="PS01047">
    <property type="entry name" value="HMA_1"/>
    <property type="match status" value="1"/>
</dbReference>
<dbReference type="RefSeq" id="WP_237465935.1">
    <property type="nucleotide sequence ID" value="NZ_CAKLDI010000001.1"/>
</dbReference>
<keyword evidence="14 15" id="KW-0472">Membrane</keyword>
<organism evidence="17 18">
    <name type="scientific">Vibrio stylophorae</name>
    <dbReference type="NCBI Taxonomy" id="659351"/>
    <lineage>
        <taxon>Bacteria</taxon>
        <taxon>Pseudomonadati</taxon>
        <taxon>Pseudomonadota</taxon>
        <taxon>Gammaproteobacteria</taxon>
        <taxon>Vibrionales</taxon>
        <taxon>Vibrionaceae</taxon>
        <taxon>Vibrio</taxon>
    </lineage>
</organism>
<keyword evidence="8 15" id="KW-0547">Nucleotide-binding</keyword>
<evidence type="ECO:0000256" key="5">
    <source>
        <dbReference type="ARBA" id="ARBA00022553"/>
    </source>
</evidence>
<dbReference type="InterPro" id="IPR036412">
    <property type="entry name" value="HAD-like_sf"/>
</dbReference>
<evidence type="ECO:0000256" key="3">
    <source>
        <dbReference type="ARBA" id="ARBA00022448"/>
    </source>
</evidence>
<dbReference type="Pfam" id="PF00122">
    <property type="entry name" value="E1-E2_ATPase"/>
    <property type="match status" value="1"/>
</dbReference>
<keyword evidence="9 15" id="KW-0067">ATP-binding</keyword>
<keyword evidence="5" id="KW-0597">Phosphoprotein</keyword>
<keyword evidence="6 15" id="KW-0812">Transmembrane</keyword>
<evidence type="ECO:0000313" key="17">
    <source>
        <dbReference type="EMBL" id="CAH0533492.1"/>
    </source>
</evidence>
<dbReference type="InterPro" id="IPR023214">
    <property type="entry name" value="HAD_sf"/>
</dbReference>
<dbReference type="InterPro" id="IPR006121">
    <property type="entry name" value="HMA_dom"/>
</dbReference>
<feature type="transmembrane region" description="Helical" evidence="15">
    <location>
        <begin position="179"/>
        <end position="200"/>
    </location>
</feature>
<evidence type="ECO:0000256" key="11">
    <source>
        <dbReference type="ARBA" id="ARBA00022967"/>
    </source>
</evidence>
<evidence type="ECO:0000256" key="1">
    <source>
        <dbReference type="ARBA" id="ARBA00004651"/>
    </source>
</evidence>
<dbReference type="Pfam" id="PF00403">
    <property type="entry name" value="HMA"/>
    <property type="match status" value="1"/>
</dbReference>
<proteinExistence type="inferred from homology"/>
<dbReference type="EMBL" id="CAKLDI010000001">
    <property type="protein sequence ID" value="CAH0533492.1"/>
    <property type="molecule type" value="Genomic_DNA"/>
</dbReference>
<evidence type="ECO:0000256" key="10">
    <source>
        <dbReference type="ARBA" id="ARBA00022842"/>
    </source>
</evidence>
<keyword evidence="13" id="KW-0406">Ion transport</keyword>
<keyword evidence="12 15" id="KW-1133">Transmembrane helix</keyword>
<dbReference type="InterPro" id="IPR018303">
    <property type="entry name" value="ATPase_P-typ_P_site"/>
</dbReference>
<evidence type="ECO:0000259" key="16">
    <source>
        <dbReference type="PROSITE" id="PS50846"/>
    </source>
</evidence>
<dbReference type="NCBIfam" id="TIGR01512">
    <property type="entry name" value="ATPase-IB2_Cd"/>
    <property type="match status" value="1"/>
</dbReference>
<dbReference type="InterPro" id="IPR036163">
    <property type="entry name" value="HMA_dom_sf"/>
</dbReference>
<feature type="transmembrane region" description="Helical" evidence="15">
    <location>
        <begin position="212"/>
        <end position="233"/>
    </location>
</feature>
<feature type="transmembrane region" description="Helical" evidence="15">
    <location>
        <begin position="245"/>
        <end position="267"/>
    </location>
</feature>
<evidence type="ECO:0000256" key="6">
    <source>
        <dbReference type="ARBA" id="ARBA00022692"/>
    </source>
</evidence>
<keyword evidence="10" id="KW-0460">Magnesium</keyword>
<dbReference type="SUPFAM" id="SSF81653">
    <property type="entry name" value="Calcium ATPase, transduction domain A"/>
    <property type="match status" value="1"/>
</dbReference>
<dbReference type="PANTHER" id="PTHR43520:SF5">
    <property type="entry name" value="CATION-TRANSPORTING P-TYPE ATPASE-RELATED"/>
    <property type="match status" value="1"/>
</dbReference>
<dbReference type="InterPro" id="IPR023299">
    <property type="entry name" value="ATPase_P-typ_cyto_dom_N"/>
</dbReference>